<name>A0AAW1RYY7_9CHLO</name>
<keyword evidence="4" id="KW-1185">Reference proteome</keyword>
<evidence type="ECO:0000313" key="3">
    <source>
        <dbReference type="EMBL" id="KAK9839063.1"/>
    </source>
</evidence>
<evidence type="ECO:0000256" key="2">
    <source>
        <dbReference type="SAM" id="SignalP"/>
    </source>
</evidence>
<feature type="compositionally biased region" description="Polar residues" evidence="1">
    <location>
        <begin position="84"/>
        <end position="98"/>
    </location>
</feature>
<dbReference type="AlphaFoldDB" id="A0AAW1RYY7"/>
<gene>
    <name evidence="3" type="ORF">WJX74_008667</name>
</gene>
<evidence type="ECO:0000313" key="4">
    <source>
        <dbReference type="Proteomes" id="UP001438707"/>
    </source>
</evidence>
<accession>A0AAW1RYY7</accession>
<dbReference type="EMBL" id="JALJOS010000005">
    <property type="protein sequence ID" value="KAK9839063.1"/>
    <property type="molecule type" value="Genomic_DNA"/>
</dbReference>
<comment type="caution">
    <text evidence="3">The sequence shown here is derived from an EMBL/GenBank/DDBJ whole genome shotgun (WGS) entry which is preliminary data.</text>
</comment>
<organism evidence="3 4">
    <name type="scientific">Apatococcus lobatus</name>
    <dbReference type="NCBI Taxonomy" id="904363"/>
    <lineage>
        <taxon>Eukaryota</taxon>
        <taxon>Viridiplantae</taxon>
        <taxon>Chlorophyta</taxon>
        <taxon>core chlorophytes</taxon>
        <taxon>Trebouxiophyceae</taxon>
        <taxon>Chlorellales</taxon>
        <taxon>Chlorellaceae</taxon>
        <taxon>Apatococcus</taxon>
    </lineage>
</organism>
<sequence length="375" mass="40455">MNLFRYCIFVWFLATERQLAYGRPGTSLLRPGRETTTIARTPSFPSPPSIWQLLRGLHLTEHLNDGIKSQHPAGPEAQPPRETALTTSSSLIAPQQLVPSSQSRALETSISSSIQAINFLLEDFPTLFGAEPIHIGRPPPMVPKALEEELPTQRTAAPPRGYIRIHREADPPTIFSSSGSGKALPSSSPISVPYSPEYLGSASLLYQDNGSTDNVGQTQGDLQHASDALDEHFLASVSTPAGVHGAQGLSPYAWNKGTPADNTAISREEHIAALLEAAWGPMTMDSQALAHVHAPSDASLDEALRSTFTPASHPVHISQKIMSMTARLHQAALLEDRGTLQTSGSIINDPTRRRTLNRHASLTASVSRTSKWPGV</sequence>
<proteinExistence type="predicted"/>
<feature type="chain" id="PRO_5043654431" evidence="2">
    <location>
        <begin position="23"/>
        <end position="375"/>
    </location>
</feature>
<reference evidence="3 4" key="1">
    <citation type="journal article" date="2024" name="Nat. Commun.">
        <title>Phylogenomics reveals the evolutionary origins of lichenization in chlorophyte algae.</title>
        <authorList>
            <person name="Puginier C."/>
            <person name="Libourel C."/>
            <person name="Otte J."/>
            <person name="Skaloud P."/>
            <person name="Haon M."/>
            <person name="Grisel S."/>
            <person name="Petersen M."/>
            <person name="Berrin J.G."/>
            <person name="Delaux P.M."/>
            <person name="Dal Grande F."/>
            <person name="Keller J."/>
        </authorList>
    </citation>
    <scope>NUCLEOTIDE SEQUENCE [LARGE SCALE GENOMIC DNA]</scope>
    <source>
        <strain evidence="3 4">SAG 2145</strain>
    </source>
</reference>
<keyword evidence="2" id="KW-0732">Signal</keyword>
<protein>
    <submittedName>
        <fullName evidence="3">Uncharacterized protein</fullName>
    </submittedName>
</protein>
<feature type="signal peptide" evidence="2">
    <location>
        <begin position="1"/>
        <end position="22"/>
    </location>
</feature>
<dbReference type="Proteomes" id="UP001438707">
    <property type="component" value="Unassembled WGS sequence"/>
</dbReference>
<feature type="region of interest" description="Disordered" evidence="1">
    <location>
        <begin position="65"/>
        <end position="98"/>
    </location>
</feature>
<evidence type="ECO:0000256" key="1">
    <source>
        <dbReference type="SAM" id="MobiDB-lite"/>
    </source>
</evidence>